<sequence length="124" mass="13551">MPTGGQAADWALHPAFPLNPPADCRCCGLCCRSSSDTYVRVSGDDWERLGADAERVAHFIGHRAFMRMGGGHCAALTEERQSDGAIWQVCAIYERRPQVCRDLGRGSPECEAERIRKGGAGVMR</sequence>
<dbReference type="Pfam" id="PF03692">
    <property type="entry name" value="CxxCxxCC"/>
    <property type="match status" value="1"/>
</dbReference>
<evidence type="ECO:0000313" key="2">
    <source>
        <dbReference type="Proteomes" id="UP000825051"/>
    </source>
</evidence>
<organism evidence="1 2">
    <name type="scientific">Horticoccus luteus</name>
    <dbReference type="NCBI Taxonomy" id="2862869"/>
    <lineage>
        <taxon>Bacteria</taxon>
        <taxon>Pseudomonadati</taxon>
        <taxon>Verrucomicrobiota</taxon>
        <taxon>Opitutia</taxon>
        <taxon>Opitutales</taxon>
        <taxon>Opitutaceae</taxon>
        <taxon>Horticoccus</taxon>
    </lineage>
</organism>
<accession>A0A8F9TVU3</accession>
<reference evidence="1" key="1">
    <citation type="submission" date="2021-08" db="EMBL/GenBank/DDBJ databases">
        <title>Genome of a novel bacterium of the phylum Verrucomicrobia, Oleiharenicola sp. KSB-15.</title>
        <authorList>
            <person name="Chung J.-H."/>
            <person name="Ahn J.-H."/>
            <person name="Yoon Y."/>
            <person name="Kim D.-Y."/>
            <person name="An S.-H."/>
            <person name="Park I."/>
            <person name="Yeon J."/>
        </authorList>
    </citation>
    <scope>NUCLEOTIDE SEQUENCE</scope>
    <source>
        <strain evidence="1">KSB-15</strain>
    </source>
</reference>
<dbReference type="Proteomes" id="UP000825051">
    <property type="component" value="Chromosome"/>
</dbReference>
<dbReference type="EMBL" id="CP080507">
    <property type="protein sequence ID" value="QYM79002.1"/>
    <property type="molecule type" value="Genomic_DNA"/>
</dbReference>
<keyword evidence="2" id="KW-1185">Reference proteome</keyword>
<dbReference type="KEGG" id="ole:K0B96_17120"/>
<gene>
    <name evidence="1" type="ORF">K0B96_17120</name>
</gene>
<protein>
    <submittedName>
        <fullName evidence="1">YkgJ family cysteine cluster protein</fullName>
    </submittedName>
</protein>
<proteinExistence type="predicted"/>
<evidence type="ECO:0000313" key="1">
    <source>
        <dbReference type="EMBL" id="QYM79002.1"/>
    </source>
</evidence>
<dbReference type="AlphaFoldDB" id="A0A8F9TVU3"/>
<name>A0A8F9TVU3_9BACT</name>
<dbReference type="InterPro" id="IPR005358">
    <property type="entry name" value="Puta_zinc/iron-chelating_dom"/>
</dbReference>